<proteinExistence type="predicted"/>
<gene>
    <name evidence="3" type="ORF">Tasa_003_047</name>
</gene>
<sequence length="92" mass="9798">MGRGTVKDATTAAADSTQAQIDSLRDQVQRLLTETISPALIDAADRADHAVANARQITDHQVDNVSTRVRAQPILAILISSVVGFLAGRFSK</sequence>
<keyword evidence="4" id="KW-1185">Reference proteome</keyword>
<protein>
    <recommendedName>
        <fullName evidence="5">DUF883 domain-containing protein</fullName>
    </recommendedName>
</protein>
<evidence type="ECO:0000313" key="4">
    <source>
        <dbReference type="Proteomes" id="UP000032679"/>
    </source>
</evidence>
<evidence type="ECO:0000313" key="3">
    <source>
        <dbReference type="EMBL" id="GAN52869.1"/>
    </source>
</evidence>
<keyword evidence="2" id="KW-1133">Transmembrane helix</keyword>
<evidence type="ECO:0000256" key="2">
    <source>
        <dbReference type="SAM" id="Phobius"/>
    </source>
</evidence>
<dbReference type="EMBL" id="BALE01000003">
    <property type="protein sequence ID" value="GAN52869.1"/>
    <property type="molecule type" value="Genomic_DNA"/>
</dbReference>
<keyword evidence="1" id="KW-0175">Coiled coil</keyword>
<name>A0A0D6MGV8_9PROT</name>
<evidence type="ECO:0008006" key="5">
    <source>
        <dbReference type="Google" id="ProtNLM"/>
    </source>
</evidence>
<feature type="transmembrane region" description="Helical" evidence="2">
    <location>
        <begin position="71"/>
        <end position="90"/>
    </location>
</feature>
<dbReference type="RefSeq" id="WP_048846254.1">
    <property type="nucleotide sequence ID" value="NZ_BALE01000003.1"/>
</dbReference>
<dbReference type="STRING" id="1231623.Tasa_003_047"/>
<accession>A0A0D6MGV8</accession>
<comment type="caution">
    <text evidence="3">The sequence shown here is derived from an EMBL/GenBank/DDBJ whole genome shotgun (WGS) entry which is preliminary data.</text>
</comment>
<evidence type="ECO:0000256" key="1">
    <source>
        <dbReference type="SAM" id="Coils"/>
    </source>
</evidence>
<dbReference type="AlphaFoldDB" id="A0A0D6MGV8"/>
<keyword evidence="2" id="KW-0812">Transmembrane</keyword>
<reference evidence="3 4" key="1">
    <citation type="submission" date="2012-10" db="EMBL/GenBank/DDBJ databases">
        <title>Genome sequencing of Tanticharoenia sakaeratensis NBRC 103193.</title>
        <authorList>
            <person name="Azuma Y."/>
            <person name="Hadano H."/>
            <person name="Hirakawa H."/>
            <person name="Matsushita K."/>
        </authorList>
    </citation>
    <scope>NUCLEOTIDE SEQUENCE [LARGE SCALE GENOMIC DNA]</scope>
    <source>
        <strain evidence="3 4">NBRC 103193</strain>
    </source>
</reference>
<organism evidence="3 4">
    <name type="scientific">Tanticharoenia sakaeratensis NBRC 103193</name>
    <dbReference type="NCBI Taxonomy" id="1231623"/>
    <lineage>
        <taxon>Bacteria</taxon>
        <taxon>Pseudomonadati</taxon>
        <taxon>Pseudomonadota</taxon>
        <taxon>Alphaproteobacteria</taxon>
        <taxon>Acetobacterales</taxon>
        <taxon>Acetobacteraceae</taxon>
        <taxon>Tanticharoenia</taxon>
    </lineage>
</organism>
<dbReference type="Proteomes" id="UP000032679">
    <property type="component" value="Unassembled WGS sequence"/>
</dbReference>
<keyword evidence="2" id="KW-0472">Membrane</keyword>
<dbReference type="OrthoDB" id="7273705at2"/>
<feature type="coiled-coil region" evidence="1">
    <location>
        <begin position="7"/>
        <end position="34"/>
    </location>
</feature>